<dbReference type="InterPro" id="IPR051085">
    <property type="entry name" value="MB_O-acyltransferase"/>
</dbReference>
<protein>
    <recommendedName>
        <fullName evidence="4">Probable alginate O-acetylase AlgI</fullName>
    </recommendedName>
    <alternativeName>
        <fullName evidence="12">Alginate biosynthesis protein AlgI</fullName>
    </alternativeName>
</protein>
<dbReference type="PANTHER" id="PTHR13285">
    <property type="entry name" value="ACYLTRANSFERASE"/>
    <property type="match status" value="1"/>
</dbReference>
<feature type="transmembrane region" description="Helical" evidence="14">
    <location>
        <begin position="311"/>
        <end position="334"/>
    </location>
</feature>
<organism evidence="15 16">
    <name type="scientific">Paracoccus aestuariivivens</name>
    <dbReference type="NCBI Taxonomy" id="1820333"/>
    <lineage>
        <taxon>Bacteria</taxon>
        <taxon>Pseudomonadati</taxon>
        <taxon>Pseudomonadota</taxon>
        <taxon>Alphaproteobacteria</taxon>
        <taxon>Rhodobacterales</taxon>
        <taxon>Paracoccaceae</taxon>
        <taxon>Paracoccus</taxon>
    </lineage>
</organism>
<gene>
    <name evidence="15" type="ORF">GL286_16120</name>
</gene>
<accession>A0A6L6JB83</accession>
<proteinExistence type="inferred from homology"/>
<dbReference type="PIRSF" id="PIRSF016636">
    <property type="entry name" value="AlgI_DltB"/>
    <property type="match status" value="1"/>
</dbReference>
<evidence type="ECO:0000313" key="16">
    <source>
        <dbReference type="Proteomes" id="UP000478183"/>
    </source>
</evidence>
<keyword evidence="10 13" id="KW-0472">Membrane</keyword>
<evidence type="ECO:0000256" key="6">
    <source>
        <dbReference type="ARBA" id="ARBA00022679"/>
    </source>
</evidence>
<dbReference type="AlphaFoldDB" id="A0A6L6JB83"/>
<dbReference type="Proteomes" id="UP000478183">
    <property type="component" value="Unassembled WGS sequence"/>
</dbReference>
<dbReference type="EMBL" id="WMIE01000012">
    <property type="protein sequence ID" value="MTH79250.1"/>
    <property type="molecule type" value="Genomic_DNA"/>
</dbReference>
<dbReference type="OrthoDB" id="139172at2"/>
<dbReference type="InterPro" id="IPR028362">
    <property type="entry name" value="AlgI"/>
</dbReference>
<feature type="transmembrane region" description="Helical" evidence="14">
    <location>
        <begin position="360"/>
        <end position="383"/>
    </location>
</feature>
<evidence type="ECO:0000256" key="12">
    <source>
        <dbReference type="ARBA" id="ARBA00031030"/>
    </source>
</evidence>
<evidence type="ECO:0000256" key="3">
    <source>
        <dbReference type="ARBA" id="ARBA00010323"/>
    </source>
</evidence>
<keyword evidence="16" id="KW-1185">Reference proteome</keyword>
<dbReference type="InterPro" id="IPR024194">
    <property type="entry name" value="Ac/AlaTfrase_AlgI/DltB"/>
</dbReference>
<keyword evidence="5 13" id="KW-1003">Cell membrane</keyword>
<feature type="transmembrane region" description="Helical" evidence="14">
    <location>
        <begin position="446"/>
        <end position="472"/>
    </location>
</feature>
<feature type="transmembrane region" description="Helical" evidence="14">
    <location>
        <begin position="7"/>
        <end position="24"/>
    </location>
</feature>
<keyword evidence="7 14" id="KW-0812">Transmembrane</keyword>
<evidence type="ECO:0000256" key="4">
    <source>
        <dbReference type="ARBA" id="ARBA00016084"/>
    </source>
</evidence>
<keyword evidence="11 13" id="KW-0012">Acyltransferase</keyword>
<dbReference type="Pfam" id="PF03062">
    <property type="entry name" value="MBOAT"/>
    <property type="match status" value="1"/>
</dbReference>
<name>A0A6L6JB83_9RHOB</name>
<dbReference type="PANTHER" id="PTHR13285:SF23">
    <property type="entry name" value="TEICHOIC ACID D-ALANYLTRANSFERASE"/>
    <property type="match status" value="1"/>
</dbReference>
<sequence>MVFSQLDFWIFFSIVLALYVALPFRAQNWMLLIASYVFYAAWDWRFLFLIMLSTCTDYLIALKMERTETQSARRFWLSVSLWTNLSVLGIFKYFNFFIESFAMLSEKFGFPVSYHALHIVLPVGISFYTFQTLSYTIDVYRRDIRATTSLRDFALFVSFFPQLVAGPIERASHLLPEVSHPRRMTWDNVTRGVVLCLIGLIKKIVIADAISPTVDTIFAMPDPSGGVILIGTWLFAIQIYCDFSGYTDIARGVARIMGFNLMLNFAQPYFSVNPQDFWRRWHISLSTWLRDYLYVPLGGNRKGKRRTQINLMLTMVLGGLWHGAAWNFVLWGAYQGTLLVLHRQLVGKLGARTDKGFGGMFLHIIKIALFFQVTCYGWLLFRASSFEQITRFTKSLLTMRWSDFSDLGFINIPVPAFAGMAVILFVDVMIEVTGNPRFYEVWLRPARAACYSILVYTLAFGATTTPSAFIYFQF</sequence>
<comment type="caution">
    <text evidence="15">The sequence shown here is derived from an EMBL/GenBank/DDBJ whole genome shotgun (WGS) entry which is preliminary data.</text>
</comment>
<dbReference type="GO" id="GO:0005886">
    <property type="term" value="C:plasma membrane"/>
    <property type="evidence" value="ECO:0007669"/>
    <property type="project" value="UniProtKB-SubCell"/>
</dbReference>
<evidence type="ECO:0000256" key="10">
    <source>
        <dbReference type="ARBA" id="ARBA00023136"/>
    </source>
</evidence>
<keyword evidence="9 14" id="KW-1133">Transmembrane helix</keyword>
<keyword evidence="6 13" id="KW-0808">Transferase</keyword>
<reference evidence="15 16" key="1">
    <citation type="submission" date="2019-11" db="EMBL/GenBank/DDBJ databases">
        <authorList>
            <person name="Dong K."/>
        </authorList>
    </citation>
    <scope>NUCLEOTIDE SEQUENCE [LARGE SCALE GENOMIC DNA]</scope>
    <source>
        <strain evidence="15 16">NBRC 111993</strain>
    </source>
</reference>
<evidence type="ECO:0000256" key="5">
    <source>
        <dbReference type="ARBA" id="ARBA00022475"/>
    </source>
</evidence>
<evidence type="ECO:0000256" key="8">
    <source>
        <dbReference type="ARBA" id="ARBA00022841"/>
    </source>
</evidence>
<comment type="similarity">
    <text evidence="3 13">Belongs to the membrane-bound acyltransferase family.</text>
</comment>
<dbReference type="InterPro" id="IPR004299">
    <property type="entry name" value="MBOAT_fam"/>
</dbReference>
<evidence type="ECO:0000256" key="7">
    <source>
        <dbReference type="ARBA" id="ARBA00022692"/>
    </source>
</evidence>
<feature type="transmembrane region" description="Helical" evidence="14">
    <location>
        <begin position="74"/>
        <end position="94"/>
    </location>
</feature>
<comment type="pathway">
    <text evidence="2">Glycan biosynthesis; alginate biosynthesis.</text>
</comment>
<dbReference type="PIRSF" id="PIRSF500217">
    <property type="entry name" value="AlgI"/>
    <property type="match status" value="1"/>
</dbReference>
<evidence type="ECO:0000256" key="11">
    <source>
        <dbReference type="ARBA" id="ARBA00023315"/>
    </source>
</evidence>
<comment type="subcellular location">
    <subcellularLocation>
        <location evidence="1">Cell membrane</location>
        <topology evidence="1">Multi-pass membrane protein</topology>
    </subcellularLocation>
</comment>
<evidence type="ECO:0000256" key="2">
    <source>
        <dbReference type="ARBA" id="ARBA00005182"/>
    </source>
</evidence>
<keyword evidence="8" id="KW-0016">Alginate biosynthesis</keyword>
<feature type="transmembrane region" description="Helical" evidence="14">
    <location>
        <begin position="404"/>
        <end position="426"/>
    </location>
</feature>
<evidence type="ECO:0000313" key="15">
    <source>
        <dbReference type="EMBL" id="MTH79250.1"/>
    </source>
</evidence>
<evidence type="ECO:0000256" key="9">
    <source>
        <dbReference type="ARBA" id="ARBA00022989"/>
    </source>
</evidence>
<evidence type="ECO:0000256" key="1">
    <source>
        <dbReference type="ARBA" id="ARBA00004651"/>
    </source>
</evidence>
<feature type="transmembrane region" description="Helical" evidence="14">
    <location>
        <begin position="114"/>
        <end position="135"/>
    </location>
</feature>
<feature type="transmembrane region" description="Helical" evidence="14">
    <location>
        <begin position="44"/>
        <end position="62"/>
    </location>
</feature>
<evidence type="ECO:0000256" key="14">
    <source>
        <dbReference type="SAM" id="Phobius"/>
    </source>
</evidence>
<dbReference type="GO" id="GO:0042121">
    <property type="term" value="P:alginic acid biosynthetic process"/>
    <property type="evidence" value="ECO:0007669"/>
    <property type="project" value="UniProtKB-KW"/>
</dbReference>
<dbReference type="GO" id="GO:0016746">
    <property type="term" value="F:acyltransferase activity"/>
    <property type="evidence" value="ECO:0007669"/>
    <property type="project" value="UniProtKB-KW"/>
</dbReference>
<evidence type="ECO:0000256" key="13">
    <source>
        <dbReference type="PIRNR" id="PIRNR016636"/>
    </source>
</evidence>